<proteinExistence type="predicted"/>
<comment type="caution">
    <text evidence="1">The sequence shown here is derived from an EMBL/GenBank/DDBJ whole genome shotgun (WGS) entry which is preliminary data.</text>
</comment>
<sequence>MPDSYVPHTSHSLIFSFFTKIEKIGEVAKEMIKNKGFYRMFRNKLVNFVADF</sequence>
<dbReference type="STRING" id="649760.HMPREF0971_02626"/>
<accession>D1QUE3</accession>
<reference evidence="1 2" key="1">
    <citation type="submission" date="2009-11" db="EMBL/GenBank/DDBJ databases">
        <authorList>
            <person name="Weinstock G."/>
            <person name="Sodergren E."/>
            <person name="Clifton S."/>
            <person name="Fulton L."/>
            <person name="Fulton B."/>
            <person name="Courtney L."/>
            <person name="Fronick C."/>
            <person name="Harrison M."/>
            <person name="Strong C."/>
            <person name="Farmer C."/>
            <person name="Delahaunty K."/>
            <person name="Markovic C."/>
            <person name="Hall O."/>
            <person name="Minx P."/>
            <person name="Tomlinson C."/>
            <person name="Mitreva M."/>
            <person name="Nelson J."/>
            <person name="Hou S."/>
            <person name="Wollam A."/>
            <person name="Pepin K.H."/>
            <person name="Johnson M."/>
            <person name="Bhonagiri V."/>
            <person name="Nash W.E."/>
            <person name="Warren W."/>
            <person name="Chinwalla A."/>
            <person name="Mardis E.R."/>
            <person name="Wilson R.K."/>
        </authorList>
    </citation>
    <scope>NUCLEOTIDE SEQUENCE [LARGE SCALE GENOMIC DNA]</scope>
    <source>
        <strain evidence="1 2">F0302</strain>
    </source>
</reference>
<organism evidence="1 2">
    <name type="scientific">Segatella oris F0302</name>
    <dbReference type="NCBI Taxonomy" id="649760"/>
    <lineage>
        <taxon>Bacteria</taxon>
        <taxon>Pseudomonadati</taxon>
        <taxon>Bacteroidota</taxon>
        <taxon>Bacteroidia</taxon>
        <taxon>Bacteroidales</taxon>
        <taxon>Prevotellaceae</taxon>
        <taxon>Segatella</taxon>
    </lineage>
</organism>
<evidence type="ECO:0000313" key="2">
    <source>
        <dbReference type="Proteomes" id="UP000004079"/>
    </source>
</evidence>
<dbReference type="EMBL" id="ACUZ02000046">
    <property type="protein sequence ID" value="EFB31067.1"/>
    <property type="molecule type" value="Genomic_DNA"/>
</dbReference>
<dbReference type="AlphaFoldDB" id="D1QUE3"/>
<protein>
    <submittedName>
        <fullName evidence="1">Uncharacterized protein</fullName>
    </submittedName>
</protein>
<name>D1QUE3_9BACT</name>
<dbReference type="Proteomes" id="UP000004079">
    <property type="component" value="Unassembled WGS sequence"/>
</dbReference>
<evidence type="ECO:0000313" key="1">
    <source>
        <dbReference type="EMBL" id="EFB31067.1"/>
    </source>
</evidence>
<dbReference type="HOGENOM" id="CLU_3083269_0_0_10"/>
<gene>
    <name evidence="1" type="ORF">HMPREF0971_02626</name>
</gene>